<feature type="transmembrane region" description="Helical" evidence="1">
    <location>
        <begin position="6"/>
        <end position="26"/>
    </location>
</feature>
<sequence>MPWMVIFTQIALPVLLLIWLALFPAAGLFSLGLQALSVGAVLSGIGLAALWTMPPYWVPYLYYGVFAVIVAWHLFRSRFSGEGFWRASAGPTTLVLVALGFGCVGGYMAYMAYQGKTVPAVETADIAPPFGPGTYLVAHGGSTNMVNIHLHTLNRSIERFIPWRGQSRAMDIFRISSLGLHKDGWLPSDPARYLTFGTPVLSPCDGAIAKVVDGIEDMKVPDMNRDNMAGNYVAIDCGRFFVIVAHLRQGSIPVQPGDRVETGNPLGEMGNSGNSSEPHLHIHAQRGLPEEAPFGGKPLALTIDGVFPVRNDRIRVKGTVPQ</sequence>
<evidence type="ECO:0000313" key="3">
    <source>
        <dbReference type="EMBL" id="PHQ24445.1"/>
    </source>
</evidence>
<gene>
    <name evidence="3" type="ORF">CLH62_16205</name>
</gene>
<feature type="transmembrane region" description="Helical" evidence="1">
    <location>
        <begin position="57"/>
        <end position="75"/>
    </location>
</feature>
<feature type="transmembrane region" description="Helical" evidence="1">
    <location>
        <begin position="87"/>
        <end position="110"/>
    </location>
</feature>
<dbReference type="Gene3D" id="2.70.70.10">
    <property type="entry name" value="Glucose Permease (Domain IIA)"/>
    <property type="match status" value="1"/>
</dbReference>
<keyword evidence="1" id="KW-0812">Transmembrane</keyword>
<dbReference type="SUPFAM" id="SSF51261">
    <property type="entry name" value="Duplicated hybrid motif"/>
    <property type="match status" value="1"/>
</dbReference>
<name>A0A2G1VCG4_9GAMM</name>
<dbReference type="RefSeq" id="WP_099619221.1">
    <property type="nucleotide sequence ID" value="NZ_KZ319341.1"/>
</dbReference>
<dbReference type="CDD" id="cd12797">
    <property type="entry name" value="M23_peptidase"/>
    <property type="match status" value="1"/>
</dbReference>
<organism evidence="3 4">
    <name type="scientific">Marinobacter guineae</name>
    <dbReference type="NCBI Taxonomy" id="432303"/>
    <lineage>
        <taxon>Bacteria</taxon>
        <taxon>Pseudomonadati</taxon>
        <taxon>Pseudomonadota</taxon>
        <taxon>Gammaproteobacteria</taxon>
        <taxon>Pseudomonadales</taxon>
        <taxon>Marinobacteraceae</taxon>
        <taxon>Marinobacter</taxon>
    </lineage>
</organism>
<feature type="domain" description="M23ase beta-sheet core" evidence="2">
    <location>
        <begin position="197"/>
        <end position="285"/>
    </location>
</feature>
<dbReference type="InterPro" id="IPR050570">
    <property type="entry name" value="Cell_wall_metabolism_enzyme"/>
</dbReference>
<accession>A0A2G1VCG4</accession>
<dbReference type="Pfam" id="PF01551">
    <property type="entry name" value="Peptidase_M23"/>
    <property type="match status" value="1"/>
</dbReference>
<dbReference type="EMBL" id="NTFI01000005">
    <property type="protein sequence ID" value="PHQ24445.1"/>
    <property type="molecule type" value="Genomic_DNA"/>
</dbReference>
<keyword evidence="1" id="KW-1133">Transmembrane helix</keyword>
<comment type="caution">
    <text evidence="3">The sequence shown here is derived from an EMBL/GenBank/DDBJ whole genome shotgun (WGS) entry which is preliminary data.</text>
</comment>
<dbReference type="PANTHER" id="PTHR21666:SF285">
    <property type="entry name" value="M23 FAMILY METALLOPEPTIDASE"/>
    <property type="match status" value="1"/>
</dbReference>
<dbReference type="InterPro" id="IPR011055">
    <property type="entry name" value="Dup_hybrid_motif"/>
</dbReference>
<keyword evidence="4" id="KW-1185">Reference proteome</keyword>
<proteinExistence type="predicted"/>
<feature type="transmembrane region" description="Helical" evidence="1">
    <location>
        <begin position="33"/>
        <end position="51"/>
    </location>
</feature>
<evidence type="ECO:0000259" key="2">
    <source>
        <dbReference type="Pfam" id="PF01551"/>
    </source>
</evidence>
<dbReference type="Proteomes" id="UP000229044">
    <property type="component" value="Unassembled WGS sequence"/>
</dbReference>
<dbReference type="AlphaFoldDB" id="A0A2G1VCG4"/>
<reference evidence="3 4" key="1">
    <citation type="submission" date="2017-09" db="EMBL/GenBank/DDBJ databases">
        <title>The draft genome sequences of Marinobacter guineae M3B.</title>
        <authorList>
            <person name="Cao J."/>
        </authorList>
    </citation>
    <scope>NUCLEOTIDE SEQUENCE [LARGE SCALE GENOMIC DNA]</scope>
    <source>
        <strain evidence="3 4">M3B</strain>
    </source>
</reference>
<dbReference type="InterPro" id="IPR016047">
    <property type="entry name" value="M23ase_b-sheet_dom"/>
</dbReference>
<dbReference type="PANTHER" id="PTHR21666">
    <property type="entry name" value="PEPTIDASE-RELATED"/>
    <property type="match status" value="1"/>
</dbReference>
<keyword evidence="1" id="KW-0472">Membrane</keyword>
<dbReference type="OrthoDB" id="5489603at2"/>
<evidence type="ECO:0000313" key="4">
    <source>
        <dbReference type="Proteomes" id="UP000229044"/>
    </source>
</evidence>
<evidence type="ECO:0000256" key="1">
    <source>
        <dbReference type="SAM" id="Phobius"/>
    </source>
</evidence>
<protein>
    <submittedName>
        <fullName evidence="3">Peptidase M23</fullName>
    </submittedName>
</protein>
<dbReference type="GO" id="GO:0004222">
    <property type="term" value="F:metalloendopeptidase activity"/>
    <property type="evidence" value="ECO:0007669"/>
    <property type="project" value="TreeGrafter"/>
</dbReference>